<proteinExistence type="predicted"/>
<dbReference type="Proteomes" id="UP000807306">
    <property type="component" value="Unassembled WGS sequence"/>
</dbReference>
<sequence>MLARQLPRITSVQTTVRWTSTMQKHAPKIKRPTAAKQASKVEKAPPITAPSGSLKGNATGARSASTALPTPPSPPSNPSKVPGNPEPPIVSSEAFNIQIPAPETIPETPVQIPFVPDFWDSVKPSEVPKHAAEPIQPKIVVVGGAGTHHGGGPSHNLSDVSETASRGDSAAQASTKFERSESVFDDIAADLHLPPVNEIKANFWKMFP</sequence>
<feature type="region of interest" description="Disordered" evidence="1">
    <location>
        <begin position="147"/>
        <end position="179"/>
    </location>
</feature>
<protein>
    <submittedName>
        <fullName evidence="2">Uncharacterized protein</fullName>
    </submittedName>
</protein>
<name>A0A9P6ETU1_9AGAR</name>
<dbReference type="OrthoDB" id="445357at2759"/>
<feature type="compositionally biased region" description="Polar residues" evidence="1">
    <location>
        <begin position="50"/>
        <end position="62"/>
    </location>
</feature>
<evidence type="ECO:0000256" key="1">
    <source>
        <dbReference type="SAM" id="MobiDB-lite"/>
    </source>
</evidence>
<feature type="compositionally biased region" description="Polar residues" evidence="1">
    <location>
        <begin position="155"/>
        <end position="175"/>
    </location>
</feature>
<feature type="region of interest" description="Disordered" evidence="1">
    <location>
        <begin position="1"/>
        <end position="91"/>
    </location>
</feature>
<comment type="caution">
    <text evidence="2">The sequence shown here is derived from an EMBL/GenBank/DDBJ whole genome shotgun (WGS) entry which is preliminary data.</text>
</comment>
<gene>
    <name evidence="2" type="ORF">CPB83DRAFT_841544</name>
</gene>
<accession>A0A9P6ETU1</accession>
<reference evidence="2" key="1">
    <citation type="submission" date="2020-11" db="EMBL/GenBank/DDBJ databases">
        <authorList>
            <consortium name="DOE Joint Genome Institute"/>
            <person name="Ahrendt S."/>
            <person name="Riley R."/>
            <person name="Andreopoulos W."/>
            <person name="Labutti K."/>
            <person name="Pangilinan J."/>
            <person name="Ruiz-Duenas F.J."/>
            <person name="Barrasa J.M."/>
            <person name="Sanchez-Garcia M."/>
            <person name="Camarero S."/>
            <person name="Miyauchi S."/>
            <person name="Serrano A."/>
            <person name="Linde D."/>
            <person name="Babiker R."/>
            <person name="Drula E."/>
            <person name="Ayuso-Fernandez I."/>
            <person name="Pacheco R."/>
            <person name="Padilla G."/>
            <person name="Ferreira P."/>
            <person name="Barriuso J."/>
            <person name="Kellner H."/>
            <person name="Castanera R."/>
            <person name="Alfaro M."/>
            <person name="Ramirez L."/>
            <person name="Pisabarro A.G."/>
            <person name="Kuo A."/>
            <person name="Tritt A."/>
            <person name="Lipzen A."/>
            <person name="He G."/>
            <person name="Yan M."/>
            <person name="Ng V."/>
            <person name="Cullen D."/>
            <person name="Martin F."/>
            <person name="Rosso M.-N."/>
            <person name="Henrissat B."/>
            <person name="Hibbett D."/>
            <person name="Martinez A.T."/>
            <person name="Grigoriev I.V."/>
        </authorList>
    </citation>
    <scope>NUCLEOTIDE SEQUENCE</scope>
    <source>
        <strain evidence="2">CBS 506.95</strain>
    </source>
</reference>
<keyword evidence="3" id="KW-1185">Reference proteome</keyword>
<evidence type="ECO:0000313" key="3">
    <source>
        <dbReference type="Proteomes" id="UP000807306"/>
    </source>
</evidence>
<dbReference type="EMBL" id="MU157824">
    <property type="protein sequence ID" value="KAF9535305.1"/>
    <property type="molecule type" value="Genomic_DNA"/>
</dbReference>
<organism evidence="2 3">
    <name type="scientific">Crepidotus variabilis</name>
    <dbReference type="NCBI Taxonomy" id="179855"/>
    <lineage>
        <taxon>Eukaryota</taxon>
        <taxon>Fungi</taxon>
        <taxon>Dikarya</taxon>
        <taxon>Basidiomycota</taxon>
        <taxon>Agaricomycotina</taxon>
        <taxon>Agaricomycetes</taxon>
        <taxon>Agaricomycetidae</taxon>
        <taxon>Agaricales</taxon>
        <taxon>Agaricineae</taxon>
        <taxon>Crepidotaceae</taxon>
        <taxon>Crepidotus</taxon>
    </lineage>
</organism>
<feature type="compositionally biased region" description="Polar residues" evidence="1">
    <location>
        <begin position="8"/>
        <end position="23"/>
    </location>
</feature>
<dbReference type="AlphaFoldDB" id="A0A9P6ETU1"/>
<evidence type="ECO:0000313" key="2">
    <source>
        <dbReference type="EMBL" id="KAF9535305.1"/>
    </source>
</evidence>